<protein>
    <submittedName>
        <fullName evidence="2">Uncharacterized protein</fullName>
    </submittedName>
</protein>
<organism evidence="2 3">
    <name type="scientific">Staphylococcus schweitzeri</name>
    <dbReference type="NCBI Taxonomy" id="1654388"/>
    <lineage>
        <taxon>Bacteria</taxon>
        <taxon>Bacillati</taxon>
        <taxon>Bacillota</taxon>
        <taxon>Bacilli</taxon>
        <taxon>Bacillales</taxon>
        <taxon>Staphylococcaceae</taxon>
        <taxon>Staphylococcus</taxon>
    </lineage>
</organism>
<evidence type="ECO:0000313" key="3">
    <source>
        <dbReference type="Proteomes" id="UP000236395"/>
    </source>
</evidence>
<reference evidence="1 4" key="2">
    <citation type="submission" date="2020-10" db="EMBL/GenBank/DDBJ databases">
        <title>Phenotypic and genomic profiling of Staphylococcus argenteus in Canada and the United States and recommendations for clinical result reporting.</title>
        <authorList>
            <person name="Eshaghi A."/>
            <person name="Bommersbach C."/>
            <person name="Zitterman S."/>
            <person name="Burnham C.-A.D."/>
            <person name="Patel R."/>
            <person name="Schuetz A.N."/>
            <person name="Patel S.N."/>
            <person name="Kus J.V."/>
        </authorList>
    </citation>
    <scope>NUCLEOTIDE SEQUENCE [LARGE SCALE GENOMIC DNA]</scope>
    <source>
        <strain evidence="1 4">DSM 28300</strain>
    </source>
</reference>
<evidence type="ECO:0000313" key="1">
    <source>
        <dbReference type="EMBL" id="MBE2129781.1"/>
    </source>
</evidence>
<dbReference type="Proteomes" id="UP000236395">
    <property type="component" value="Unassembled WGS sequence"/>
</dbReference>
<gene>
    <name evidence="2" type="ORF">CD116_00305</name>
    <name evidence="1" type="ORF">ILQ21_12070</name>
</gene>
<name>A0A2K4APG4_9STAP</name>
<keyword evidence="4" id="KW-1185">Reference proteome</keyword>
<dbReference type="AlphaFoldDB" id="A0A2K4APG4"/>
<reference evidence="2 3" key="1">
    <citation type="submission" date="2017-08" db="EMBL/GenBank/DDBJ databases">
        <title>Draft genome sequences of 64 type strains of genus Staph aureus.</title>
        <authorList>
            <person name="Cole K."/>
            <person name="Golubchik T."/>
            <person name="Russell J."/>
            <person name="Foster D."/>
            <person name="Llewelyn M."/>
            <person name="Wilson D."/>
            <person name="Crook D."/>
            <person name="Paul J."/>
        </authorList>
    </citation>
    <scope>NUCLEOTIDE SEQUENCE [LARGE SCALE GENOMIC DNA]</scope>
    <source>
        <strain evidence="2 3">DSM 28300</strain>
    </source>
</reference>
<dbReference type="GeneID" id="98345196"/>
<evidence type="ECO:0000313" key="4">
    <source>
        <dbReference type="Proteomes" id="UP000596960"/>
    </source>
</evidence>
<dbReference type="Proteomes" id="UP000596960">
    <property type="component" value="Unassembled WGS sequence"/>
</dbReference>
<comment type="caution">
    <text evidence="2">The sequence shown here is derived from an EMBL/GenBank/DDBJ whole genome shotgun (WGS) entry which is preliminary data.</text>
</comment>
<dbReference type="EMBL" id="PPQS01000002">
    <property type="protein sequence ID" value="PNZ51654.1"/>
    <property type="molecule type" value="Genomic_DNA"/>
</dbReference>
<accession>A0A2K4APG4</accession>
<evidence type="ECO:0000313" key="2">
    <source>
        <dbReference type="EMBL" id="PNZ51654.1"/>
    </source>
</evidence>
<dbReference type="RefSeq" id="WP_047551481.1">
    <property type="nucleotide sequence ID" value="NZ_CBCSFW010000006.1"/>
</dbReference>
<sequence length="66" mass="8007">MFVTKEEFKNLNVKEVFESGKNFIKIIDGRHAIYWVNDRYVVLDHKKDDLYPQKAYPKYIKRKLVS</sequence>
<dbReference type="EMBL" id="JADAMT010000020">
    <property type="protein sequence ID" value="MBE2129781.1"/>
    <property type="molecule type" value="Genomic_DNA"/>
</dbReference>
<proteinExistence type="predicted"/>